<feature type="compositionally biased region" description="Basic and acidic residues" evidence="1">
    <location>
        <begin position="67"/>
        <end position="84"/>
    </location>
</feature>
<feature type="signal peptide" evidence="2">
    <location>
        <begin position="1"/>
        <end position="22"/>
    </location>
</feature>
<name>A0AAU7JMM4_9HYPH</name>
<keyword evidence="2" id="KW-0732">Signal</keyword>
<evidence type="ECO:0000313" key="3">
    <source>
        <dbReference type="EMBL" id="XBO41420.1"/>
    </source>
</evidence>
<evidence type="ECO:0000256" key="1">
    <source>
        <dbReference type="SAM" id="MobiDB-lite"/>
    </source>
</evidence>
<feature type="compositionally biased region" description="Low complexity" evidence="1">
    <location>
        <begin position="27"/>
        <end position="60"/>
    </location>
</feature>
<evidence type="ECO:0008006" key="4">
    <source>
        <dbReference type="Google" id="ProtNLM"/>
    </source>
</evidence>
<feature type="region of interest" description="Disordered" evidence="1">
    <location>
        <begin position="24"/>
        <end position="108"/>
    </location>
</feature>
<sequence length="108" mass="11089">MRFIAPTLAALLAVWVATPLSAQQLGAPADPRPAAQKPAKPKVQPASRTAAKAKPQPAQTAGGGRQPKWEDAPMPKPLPGREEFSWPQGTSGVRPTLGSGGGGMAIGF</sequence>
<dbReference type="RefSeq" id="WP_406858274.1">
    <property type="nucleotide sequence ID" value="NZ_CP157484.1"/>
</dbReference>
<evidence type="ECO:0000256" key="2">
    <source>
        <dbReference type="SAM" id="SignalP"/>
    </source>
</evidence>
<protein>
    <recommendedName>
        <fullName evidence="4">Translation initiation factor IF-2</fullName>
    </recommendedName>
</protein>
<reference evidence="3" key="1">
    <citation type="submission" date="2024-05" db="EMBL/GenBank/DDBJ databases">
        <authorList>
            <person name="Kim S."/>
            <person name="Heo J."/>
            <person name="Choi H."/>
            <person name="Choi Y."/>
            <person name="Kwon S.-W."/>
            <person name="Kim Y."/>
        </authorList>
    </citation>
    <scope>NUCLEOTIDE SEQUENCE</scope>
    <source>
        <strain evidence="3">KACC 23698</strain>
    </source>
</reference>
<dbReference type="EMBL" id="CP157484">
    <property type="protein sequence ID" value="XBO41420.1"/>
    <property type="molecule type" value="Genomic_DNA"/>
</dbReference>
<feature type="compositionally biased region" description="Gly residues" evidence="1">
    <location>
        <begin position="98"/>
        <end position="108"/>
    </location>
</feature>
<dbReference type="AlphaFoldDB" id="A0AAU7JMM4"/>
<organism evidence="3">
    <name type="scientific">Alsobacter sp. KACC 23698</name>
    <dbReference type="NCBI Taxonomy" id="3149229"/>
    <lineage>
        <taxon>Bacteria</taxon>
        <taxon>Pseudomonadati</taxon>
        <taxon>Pseudomonadota</taxon>
        <taxon>Alphaproteobacteria</taxon>
        <taxon>Hyphomicrobiales</taxon>
        <taxon>Alsobacteraceae</taxon>
        <taxon>Alsobacter</taxon>
    </lineage>
</organism>
<gene>
    <name evidence="3" type="ORF">ABEG18_11885</name>
</gene>
<accession>A0AAU7JMM4</accession>
<proteinExistence type="predicted"/>
<feature type="chain" id="PRO_5043963912" description="Translation initiation factor IF-2" evidence="2">
    <location>
        <begin position="23"/>
        <end position="108"/>
    </location>
</feature>